<reference evidence="1 2" key="1">
    <citation type="submission" date="2019-09" db="EMBL/GenBank/DDBJ databases">
        <title>Genome sequencing of strain KACC 21233.</title>
        <authorList>
            <person name="Heo J."/>
            <person name="Kim S.-J."/>
            <person name="Kim J.-S."/>
            <person name="Hong S.-B."/>
            <person name="Kwon S.-W."/>
        </authorList>
    </citation>
    <scope>NUCLEOTIDE SEQUENCE [LARGE SCALE GENOMIC DNA]</scope>
    <source>
        <strain evidence="1 2">KACC 21233</strain>
    </source>
</reference>
<name>A0A5C1YSD4_9PROT</name>
<organism evidence="1 2">
    <name type="scientific">Acetobacter vaccinii</name>
    <dbReference type="NCBI Taxonomy" id="2592655"/>
    <lineage>
        <taxon>Bacteria</taxon>
        <taxon>Pseudomonadati</taxon>
        <taxon>Pseudomonadota</taxon>
        <taxon>Alphaproteobacteria</taxon>
        <taxon>Acetobacterales</taxon>
        <taxon>Acetobacteraceae</taxon>
        <taxon>Acetobacter</taxon>
    </lineage>
</organism>
<accession>A0A5C1YSD4</accession>
<evidence type="ECO:0000313" key="2">
    <source>
        <dbReference type="Proteomes" id="UP000324536"/>
    </source>
</evidence>
<dbReference type="AlphaFoldDB" id="A0A5C1YSD4"/>
<sequence>MLTLSISCGATAWHDWCGWKNNLPAFGPGGIPFPIETQKPQASVAVTSDSLPFCLALAQEVDSYQLQPSPIVAGLRQSGLTLCRNGNIRIGLTRLRRAVRILKGSSP</sequence>
<dbReference type="EMBL" id="CP043506">
    <property type="protein sequence ID" value="QEO17682.1"/>
    <property type="molecule type" value="Genomic_DNA"/>
</dbReference>
<gene>
    <name evidence="1" type="ORF">FLP30_08055</name>
</gene>
<keyword evidence="2" id="KW-1185">Reference proteome</keyword>
<proteinExistence type="predicted"/>
<dbReference type="OrthoDB" id="7275517at2"/>
<dbReference type="Proteomes" id="UP000324536">
    <property type="component" value="Chromosome"/>
</dbReference>
<dbReference type="RefSeq" id="WP_149279358.1">
    <property type="nucleotide sequence ID" value="NZ_CP043506.1"/>
</dbReference>
<evidence type="ECO:0000313" key="1">
    <source>
        <dbReference type="EMBL" id="QEO17682.1"/>
    </source>
</evidence>
<dbReference type="KEGG" id="acek:FLP30_08055"/>
<protein>
    <submittedName>
        <fullName evidence="1">Uncharacterized protein</fullName>
    </submittedName>
</protein>